<accession>A0A5N6P788</accession>
<proteinExistence type="predicted"/>
<feature type="compositionally biased region" description="Basic residues" evidence="1">
    <location>
        <begin position="259"/>
        <end position="281"/>
    </location>
</feature>
<keyword evidence="3" id="KW-1185">Reference proteome</keyword>
<name>A0A5N6P788_9ASTR</name>
<feature type="region of interest" description="Disordered" evidence="1">
    <location>
        <begin position="253"/>
        <end position="301"/>
    </location>
</feature>
<dbReference type="PANTHER" id="PTHR34952">
    <property type="entry name" value="OS05G0113500 PROTEIN"/>
    <property type="match status" value="1"/>
</dbReference>
<dbReference type="EMBL" id="SZYD01000006">
    <property type="protein sequence ID" value="KAD5961557.1"/>
    <property type="molecule type" value="Genomic_DNA"/>
</dbReference>
<feature type="region of interest" description="Disordered" evidence="1">
    <location>
        <begin position="188"/>
        <end position="209"/>
    </location>
</feature>
<protein>
    <submittedName>
        <fullName evidence="2">Uncharacterized protein</fullName>
    </submittedName>
</protein>
<dbReference type="OrthoDB" id="2016966at2759"/>
<evidence type="ECO:0000256" key="1">
    <source>
        <dbReference type="SAM" id="MobiDB-lite"/>
    </source>
</evidence>
<organism evidence="2 3">
    <name type="scientific">Mikania micrantha</name>
    <name type="common">bitter vine</name>
    <dbReference type="NCBI Taxonomy" id="192012"/>
    <lineage>
        <taxon>Eukaryota</taxon>
        <taxon>Viridiplantae</taxon>
        <taxon>Streptophyta</taxon>
        <taxon>Embryophyta</taxon>
        <taxon>Tracheophyta</taxon>
        <taxon>Spermatophyta</taxon>
        <taxon>Magnoliopsida</taxon>
        <taxon>eudicotyledons</taxon>
        <taxon>Gunneridae</taxon>
        <taxon>Pentapetalae</taxon>
        <taxon>asterids</taxon>
        <taxon>campanulids</taxon>
        <taxon>Asterales</taxon>
        <taxon>Asteraceae</taxon>
        <taxon>Asteroideae</taxon>
        <taxon>Heliantheae alliance</taxon>
        <taxon>Eupatorieae</taxon>
        <taxon>Mikania</taxon>
    </lineage>
</organism>
<dbReference type="AlphaFoldDB" id="A0A5N6P788"/>
<evidence type="ECO:0000313" key="3">
    <source>
        <dbReference type="Proteomes" id="UP000326396"/>
    </source>
</evidence>
<dbReference type="PANTHER" id="PTHR34952:SF2">
    <property type="entry name" value="OS05G0113500 PROTEIN"/>
    <property type="match status" value="1"/>
</dbReference>
<evidence type="ECO:0000313" key="2">
    <source>
        <dbReference type="EMBL" id="KAD5961557.1"/>
    </source>
</evidence>
<dbReference type="Proteomes" id="UP000326396">
    <property type="component" value="Linkage Group LG14"/>
</dbReference>
<sequence>MFFGTDHRLWILRSNRIDDRIVWIRFRGLIFGSLRKSGFVEHRTMPSVLSIEFVIPPLTTSYYVGRSYSHRLKRHLEKGDRRATDKINDHHGLCMNTIKAAHGVLKDCSVDELSMNVTKFVNIHDDIEYDSTSSTSHKTCVFQKKNSCDKFFPSKTTIQAPEKCLVKHATFPSSGKTFPLHDGITSELSTHGDNIKSNDPSGFRSISMPTSLKPVSAMKGSREKHGVVPPVKLTVKWAPEVYDPIPTSVSHVVTNNRSYVKHSKKNSKNKQKNGSKSSRGSKSKDKKQVVRKRGGNSSSGIGYKLEHEELLVDFLEHEPQSGGIDFHVGNPDRLCGGSYMKRYGSSLHLSSVAEAT</sequence>
<reference evidence="2 3" key="1">
    <citation type="submission" date="2019-05" db="EMBL/GenBank/DDBJ databases">
        <title>Mikania micrantha, genome provides insights into the molecular mechanism of rapid growth.</title>
        <authorList>
            <person name="Liu B."/>
        </authorList>
    </citation>
    <scope>NUCLEOTIDE SEQUENCE [LARGE SCALE GENOMIC DNA]</scope>
    <source>
        <strain evidence="2">NLD-2019</strain>
        <tissue evidence="2">Leaf</tissue>
    </source>
</reference>
<feature type="compositionally biased region" description="Polar residues" evidence="1">
    <location>
        <begin position="188"/>
        <end position="200"/>
    </location>
</feature>
<comment type="caution">
    <text evidence="2">The sequence shown here is derived from an EMBL/GenBank/DDBJ whole genome shotgun (WGS) entry which is preliminary data.</text>
</comment>
<gene>
    <name evidence="2" type="ORF">E3N88_13030</name>
</gene>